<comment type="caution">
    <text evidence="3">The sequence shown here is derived from an EMBL/GenBank/DDBJ whole genome shotgun (WGS) entry which is preliminary data.</text>
</comment>
<feature type="repeat" description="PPR" evidence="2">
    <location>
        <begin position="75"/>
        <end position="109"/>
    </location>
</feature>
<accession>A0A6A2ZAL4</accession>
<gene>
    <name evidence="3" type="ORF">F3Y22_tig00110986pilonHSYRG00032</name>
</gene>
<keyword evidence="4" id="KW-1185">Reference proteome</keyword>
<dbReference type="GO" id="GO:0009451">
    <property type="term" value="P:RNA modification"/>
    <property type="evidence" value="ECO:0007669"/>
    <property type="project" value="InterPro"/>
</dbReference>
<dbReference type="Proteomes" id="UP000436088">
    <property type="component" value="Unassembled WGS sequence"/>
</dbReference>
<dbReference type="InterPro" id="IPR011990">
    <property type="entry name" value="TPR-like_helical_dom_sf"/>
</dbReference>
<feature type="repeat" description="PPR" evidence="2">
    <location>
        <begin position="44"/>
        <end position="74"/>
    </location>
</feature>
<evidence type="ECO:0000256" key="2">
    <source>
        <dbReference type="PROSITE-ProRule" id="PRU00708"/>
    </source>
</evidence>
<protein>
    <submittedName>
        <fullName evidence="3">Detected protein of confused Function</fullName>
    </submittedName>
</protein>
<dbReference type="NCBIfam" id="TIGR00756">
    <property type="entry name" value="PPR"/>
    <property type="match status" value="2"/>
</dbReference>
<dbReference type="PANTHER" id="PTHR47926">
    <property type="entry name" value="PENTATRICOPEPTIDE REPEAT-CONTAINING PROTEIN"/>
    <property type="match status" value="1"/>
</dbReference>
<dbReference type="Gene3D" id="1.25.40.10">
    <property type="entry name" value="Tetratricopeptide repeat domain"/>
    <property type="match status" value="2"/>
</dbReference>
<proteinExistence type="predicted"/>
<dbReference type="GO" id="GO:0003723">
    <property type="term" value="F:RNA binding"/>
    <property type="evidence" value="ECO:0007669"/>
    <property type="project" value="InterPro"/>
</dbReference>
<name>A0A6A2ZAL4_HIBSY</name>
<dbReference type="EMBL" id="VEPZ02001189">
    <property type="protein sequence ID" value="KAE8688449.1"/>
    <property type="molecule type" value="Genomic_DNA"/>
</dbReference>
<feature type="repeat" description="PPR" evidence="2">
    <location>
        <begin position="166"/>
        <end position="200"/>
    </location>
</feature>
<keyword evidence="1" id="KW-0677">Repeat</keyword>
<sequence length="230" mass="25598">MHGEGFEPTEHSHVSALNACSRLSDLRKGKQIHGRIYVGCLGRNVFVSNALIDMYAKCGEIDRARWLFDRTINKNVVSWNSLIAGYLKNGQPRKCIDLFQEMQVAGFKPDDVTVSNALGGYCQIGLVEEASKVFSMIKIKDKVCWTTMIVGYVVHGKAILLGVDNDLLVCSALVDMYCKCGITKDASVVFDMMPSRNVVSWNAMIRSYEQNGQDLEALAIYKNVARTVET</sequence>
<evidence type="ECO:0000313" key="4">
    <source>
        <dbReference type="Proteomes" id="UP000436088"/>
    </source>
</evidence>
<dbReference type="AlphaFoldDB" id="A0A6A2ZAL4"/>
<dbReference type="Pfam" id="PF01535">
    <property type="entry name" value="PPR"/>
    <property type="match status" value="3"/>
</dbReference>
<dbReference type="Pfam" id="PF13041">
    <property type="entry name" value="PPR_2"/>
    <property type="match status" value="1"/>
</dbReference>
<reference evidence="3" key="1">
    <citation type="submission" date="2019-09" db="EMBL/GenBank/DDBJ databases">
        <title>Draft genome information of white flower Hibiscus syriacus.</title>
        <authorList>
            <person name="Kim Y.-M."/>
        </authorList>
    </citation>
    <scope>NUCLEOTIDE SEQUENCE [LARGE SCALE GENOMIC DNA]</scope>
    <source>
        <strain evidence="3">YM2019G1</strain>
    </source>
</reference>
<dbReference type="InterPro" id="IPR002885">
    <property type="entry name" value="PPR_rpt"/>
</dbReference>
<dbReference type="PROSITE" id="PS51375">
    <property type="entry name" value="PPR"/>
    <property type="match status" value="3"/>
</dbReference>
<evidence type="ECO:0000313" key="3">
    <source>
        <dbReference type="EMBL" id="KAE8688449.1"/>
    </source>
</evidence>
<evidence type="ECO:0000256" key="1">
    <source>
        <dbReference type="ARBA" id="ARBA00022737"/>
    </source>
</evidence>
<organism evidence="3 4">
    <name type="scientific">Hibiscus syriacus</name>
    <name type="common">Rose of Sharon</name>
    <dbReference type="NCBI Taxonomy" id="106335"/>
    <lineage>
        <taxon>Eukaryota</taxon>
        <taxon>Viridiplantae</taxon>
        <taxon>Streptophyta</taxon>
        <taxon>Embryophyta</taxon>
        <taxon>Tracheophyta</taxon>
        <taxon>Spermatophyta</taxon>
        <taxon>Magnoliopsida</taxon>
        <taxon>eudicotyledons</taxon>
        <taxon>Gunneridae</taxon>
        <taxon>Pentapetalae</taxon>
        <taxon>rosids</taxon>
        <taxon>malvids</taxon>
        <taxon>Malvales</taxon>
        <taxon>Malvaceae</taxon>
        <taxon>Malvoideae</taxon>
        <taxon>Hibiscus</taxon>
    </lineage>
</organism>
<dbReference type="FunFam" id="1.25.40.10:FF:000073">
    <property type="entry name" value="Pentatricopeptide repeat-containing protein chloroplastic"/>
    <property type="match status" value="1"/>
</dbReference>
<dbReference type="InterPro" id="IPR046960">
    <property type="entry name" value="PPR_At4g14850-like_plant"/>
</dbReference>